<dbReference type="EMBL" id="JABAIV010000003">
    <property type="protein sequence ID" value="NNG23236.1"/>
    <property type="molecule type" value="Genomic_DNA"/>
</dbReference>
<dbReference type="PROSITE" id="PS51746">
    <property type="entry name" value="PPM_2"/>
    <property type="match status" value="1"/>
</dbReference>
<protein>
    <submittedName>
        <fullName evidence="2">Protein phosphatase</fullName>
    </submittedName>
</protein>
<sequence>MPPAFPALLSAFQFAPRYDVAVASRRGAGAVQRAENQDNFVVIDFAGKACHLLGQEPRHIQLAGWPAGHGRVAVLDGMGGHGHGREAAEAVAAGLLTVPPCHSAAELTRHLDVLHAELQRHFAFDTGARPGTTLTLLELPASGQPLLYHVGDSRLYEIGLTRAMPLTVDHVPATAAAMSGRIDERSWWRQVHGAHSPQIAQAFILGNTFSNPAQLSDPLYELTPLKLPSWLCRLPDRRVLPLREDAVYLLATDGFWSCAAPDSFVSRWPGLLAGAPDAAAMVARLFTALDATPPEGLQADNLTALVLRPLAGMANAHADETALPDAARSGAGRGDRS</sequence>
<proteinExistence type="predicted"/>
<dbReference type="InterPro" id="IPR001932">
    <property type="entry name" value="PPM-type_phosphatase-like_dom"/>
</dbReference>
<dbReference type="InterPro" id="IPR036457">
    <property type="entry name" value="PPM-type-like_dom_sf"/>
</dbReference>
<gene>
    <name evidence="2" type="ORF">HGB41_09515</name>
</gene>
<dbReference type="Proteomes" id="UP000533905">
    <property type="component" value="Unassembled WGS sequence"/>
</dbReference>
<evidence type="ECO:0000259" key="1">
    <source>
        <dbReference type="PROSITE" id="PS51746"/>
    </source>
</evidence>
<evidence type="ECO:0000313" key="2">
    <source>
        <dbReference type="EMBL" id="NNG23236.1"/>
    </source>
</evidence>
<comment type="caution">
    <text evidence="2">The sequence shown here is derived from an EMBL/GenBank/DDBJ whole genome shotgun (WGS) entry which is preliminary data.</text>
</comment>
<dbReference type="Gene3D" id="3.60.40.10">
    <property type="entry name" value="PPM-type phosphatase domain"/>
    <property type="match status" value="1"/>
</dbReference>
<accession>A0A7Y2JY90</accession>
<organism evidence="2 3">
    <name type="scientific">Telluria aromaticivorans</name>
    <dbReference type="NCBI Taxonomy" id="2725995"/>
    <lineage>
        <taxon>Bacteria</taxon>
        <taxon>Pseudomonadati</taxon>
        <taxon>Pseudomonadota</taxon>
        <taxon>Betaproteobacteria</taxon>
        <taxon>Burkholderiales</taxon>
        <taxon>Oxalobacteraceae</taxon>
        <taxon>Telluria group</taxon>
        <taxon>Telluria</taxon>
    </lineage>
</organism>
<dbReference type="SUPFAM" id="SSF81606">
    <property type="entry name" value="PP2C-like"/>
    <property type="match status" value="1"/>
</dbReference>
<dbReference type="RefSeq" id="WP_171083632.1">
    <property type="nucleotide sequence ID" value="NZ_JABAIV010000003.1"/>
</dbReference>
<dbReference type="AlphaFoldDB" id="A0A7Y2JY90"/>
<name>A0A7Y2JY90_9BURK</name>
<keyword evidence="3" id="KW-1185">Reference proteome</keyword>
<evidence type="ECO:0000313" key="3">
    <source>
        <dbReference type="Proteomes" id="UP000533905"/>
    </source>
</evidence>
<reference evidence="2 3" key="1">
    <citation type="submission" date="2020-04" db="EMBL/GenBank/DDBJ databases">
        <title>Massilia sp. nov., a cold adapted bacteria isolated from Arctic soil.</title>
        <authorList>
            <person name="Son J."/>
            <person name="Ka J.-O."/>
        </authorList>
    </citation>
    <scope>NUCLEOTIDE SEQUENCE [LARGE SCALE GENOMIC DNA]</scope>
    <source>
        <strain evidence="2 3">ML15P13</strain>
    </source>
</reference>
<feature type="domain" description="PPM-type phosphatase" evidence="1">
    <location>
        <begin position="19"/>
        <end position="309"/>
    </location>
</feature>